<feature type="domain" description="Calcineurin-like phosphoesterase" evidence="5">
    <location>
        <begin position="1"/>
        <end position="232"/>
    </location>
</feature>
<evidence type="ECO:0000259" key="5">
    <source>
        <dbReference type="Pfam" id="PF00149"/>
    </source>
</evidence>
<dbReference type="AlphaFoldDB" id="A0AAE3XPI1"/>
<comment type="caution">
    <text evidence="6">The sequence shown here is derived from an EMBL/GenBank/DDBJ whole genome shotgun (WGS) entry which is preliminary data.</text>
</comment>
<dbReference type="NCBIfam" id="TIGR00619">
    <property type="entry name" value="sbcd"/>
    <property type="match status" value="1"/>
</dbReference>
<reference evidence="6" key="1">
    <citation type="submission" date="2023-07" db="EMBL/GenBank/DDBJ databases">
        <title>Genomic Encyclopedia of Type Strains, Phase IV (KMG-IV): sequencing the most valuable type-strain genomes for metagenomic binning, comparative biology and taxonomic classification.</title>
        <authorList>
            <person name="Goeker M."/>
        </authorList>
    </citation>
    <scope>NUCLEOTIDE SEQUENCE</scope>
    <source>
        <strain evidence="6">DSM 26174</strain>
    </source>
</reference>
<keyword evidence="4" id="KW-0255">Endonuclease</keyword>
<gene>
    <name evidence="4" type="primary">sbcD</name>
    <name evidence="6" type="ORF">HNQ88_003384</name>
</gene>
<dbReference type="PANTHER" id="PTHR30337">
    <property type="entry name" value="COMPONENT OF ATP-DEPENDENT DSDNA EXONUCLEASE"/>
    <property type="match status" value="1"/>
</dbReference>
<accession>A0AAE3XPI1</accession>
<dbReference type="EMBL" id="JAVDQD010000004">
    <property type="protein sequence ID" value="MDR6240318.1"/>
    <property type="molecule type" value="Genomic_DNA"/>
</dbReference>
<dbReference type="InterPro" id="IPR041796">
    <property type="entry name" value="Mre11_N"/>
</dbReference>
<dbReference type="InterPro" id="IPR004843">
    <property type="entry name" value="Calcineurin-like_PHP"/>
</dbReference>
<name>A0AAE3XPI1_9BACT</name>
<dbReference type="GO" id="GO:0006310">
    <property type="term" value="P:DNA recombination"/>
    <property type="evidence" value="ECO:0007669"/>
    <property type="project" value="UniProtKB-KW"/>
</dbReference>
<evidence type="ECO:0000313" key="6">
    <source>
        <dbReference type="EMBL" id="MDR6240318.1"/>
    </source>
</evidence>
<keyword evidence="4" id="KW-0233">DNA recombination</keyword>
<evidence type="ECO:0000256" key="3">
    <source>
        <dbReference type="ARBA" id="ARBA00022839"/>
    </source>
</evidence>
<dbReference type="InterPro" id="IPR050535">
    <property type="entry name" value="DNA_Repair-Maintenance_Comp"/>
</dbReference>
<dbReference type="PANTHER" id="PTHR30337:SF0">
    <property type="entry name" value="NUCLEASE SBCCD SUBUNIT D"/>
    <property type="match status" value="1"/>
</dbReference>
<dbReference type="GO" id="GO:0008408">
    <property type="term" value="F:3'-5' exonuclease activity"/>
    <property type="evidence" value="ECO:0007669"/>
    <property type="project" value="InterPro"/>
</dbReference>
<evidence type="ECO:0000256" key="2">
    <source>
        <dbReference type="ARBA" id="ARBA00022801"/>
    </source>
</evidence>
<dbReference type="InterPro" id="IPR029052">
    <property type="entry name" value="Metallo-depent_PP-like"/>
</dbReference>
<comment type="function">
    <text evidence="4">SbcCD cleaves DNA hairpin structures. These structures can inhibit DNA replication and are intermediates in certain DNA recombination reactions. The complex acts as a 3'-&gt;5' double strand exonuclease that can open hairpins. It also has a 5' single-strand endonuclease activity.</text>
</comment>
<evidence type="ECO:0000313" key="7">
    <source>
        <dbReference type="Proteomes" id="UP001185092"/>
    </source>
</evidence>
<keyword evidence="2 4" id="KW-0378">Hydrolase</keyword>
<keyword evidence="7" id="KW-1185">Reference proteome</keyword>
<sequence length="410" mass="47258">MKILHTADWHLGKRLHSFDLLEDQQAFLDWISSYMLKEQVDLLLIAGDIFDTAYPNLQSQEIYTQFLAKLYSAEYPKQVIITDGNHDGKSTLRITSNILKHLNVSVVCDVHENRNEHIIPVKNGDNIEMYVVAVPFLRDQDLRKSSAEAGSLERSEVMKKALRDFYNELAEKVQQINTEEKPVIAMGHLFTAGAESEDSDSERPIQMGHQAGVSADIFSSIFDYVALGHIHRAQKFDTKTEVRYSGSPYPLSFSERNYEHKMWLIETDNKIKNIEAIKIPAYRKLVRLEGTFDNITSKAETLGSVASFFPNLVEVHVKEELYDPLLRSKIDEWKNQWHQRQEHSLVAKYTYAFEKKSETASSLYDHEKISQENFTAKNIFLDMLNKDTDLDENMKQNVVSAFESLENESH</sequence>
<dbReference type="GO" id="GO:0004519">
    <property type="term" value="F:endonuclease activity"/>
    <property type="evidence" value="ECO:0007669"/>
    <property type="project" value="UniProtKB-KW"/>
</dbReference>
<organism evidence="6 7">
    <name type="scientific">Aureibacter tunicatorum</name>
    <dbReference type="NCBI Taxonomy" id="866807"/>
    <lineage>
        <taxon>Bacteria</taxon>
        <taxon>Pseudomonadati</taxon>
        <taxon>Bacteroidota</taxon>
        <taxon>Cytophagia</taxon>
        <taxon>Cytophagales</taxon>
        <taxon>Persicobacteraceae</taxon>
        <taxon>Aureibacter</taxon>
    </lineage>
</organism>
<dbReference type="Proteomes" id="UP001185092">
    <property type="component" value="Unassembled WGS sequence"/>
</dbReference>
<keyword evidence="1 4" id="KW-0540">Nuclease</keyword>
<dbReference type="GO" id="GO:0006260">
    <property type="term" value="P:DNA replication"/>
    <property type="evidence" value="ECO:0007669"/>
    <property type="project" value="UniProtKB-KW"/>
</dbReference>
<comment type="similarity">
    <text evidence="4">Belongs to the SbcD family.</text>
</comment>
<dbReference type="RefSeq" id="WP_309940216.1">
    <property type="nucleotide sequence ID" value="NZ_AP025305.1"/>
</dbReference>
<keyword evidence="3 4" id="KW-0269">Exonuclease</keyword>
<dbReference type="Gene3D" id="3.60.21.10">
    <property type="match status" value="1"/>
</dbReference>
<protein>
    <recommendedName>
        <fullName evidence="4">Nuclease SbcCD subunit D</fullName>
    </recommendedName>
</protein>
<comment type="subunit">
    <text evidence="4">Heterodimer of SbcC and SbcD.</text>
</comment>
<dbReference type="SUPFAM" id="SSF56300">
    <property type="entry name" value="Metallo-dependent phosphatases"/>
    <property type="match status" value="1"/>
</dbReference>
<evidence type="ECO:0000256" key="4">
    <source>
        <dbReference type="RuleBase" id="RU363069"/>
    </source>
</evidence>
<keyword evidence="4" id="KW-0235">DNA replication</keyword>
<dbReference type="Pfam" id="PF00149">
    <property type="entry name" value="Metallophos"/>
    <property type="match status" value="1"/>
</dbReference>
<dbReference type="InterPro" id="IPR004593">
    <property type="entry name" value="SbcD"/>
</dbReference>
<dbReference type="CDD" id="cd00840">
    <property type="entry name" value="MPP_Mre11_N"/>
    <property type="match status" value="1"/>
</dbReference>
<proteinExistence type="inferred from homology"/>
<evidence type="ECO:0000256" key="1">
    <source>
        <dbReference type="ARBA" id="ARBA00022722"/>
    </source>
</evidence>